<evidence type="ECO:0000313" key="1">
    <source>
        <dbReference type="EMBL" id="KAK8016670.1"/>
    </source>
</evidence>
<sequence>MAQQQSSKAALDAGRNQVNEIAHLSGYEDTRNWESHVCVRRDSTSPSHAATPGLWPLGSTWNAWVPALAWDSISYAHVV</sequence>
<proteinExistence type="predicted"/>
<comment type="caution">
    <text evidence="1">The sequence shown here is derived from an EMBL/GenBank/DDBJ whole genome shotgun (WGS) entry which is preliminary data.</text>
</comment>
<name>A0ABR1RQE5_9PEZI</name>
<dbReference type="Proteomes" id="UP001444661">
    <property type="component" value="Unassembled WGS sequence"/>
</dbReference>
<protein>
    <submittedName>
        <fullName evidence="1">Uncharacterized protein</fullName>
    </submittedName>
</protein>
<gene>
    <name evidence="1" type="ORF">PG993_014859</name>
</gene>
<accession>A0ABR1RQE5</accession>
<organism evidence="1 2">
    <name type="scientific">Apiospora rasikravindrae</name>
    <dbReference type="NCBI Taxonomy" id="990691"/>
    <lineage>
        <taxon>Eukaryota</taxon>
        <taxon>Fungi</taxon>
        <taxon>Dikarya</taxon>
        <taxon>Ascomycota</taxon>
        <taxon>Pezizomycotina</taxon>
        <taxon>Sordariomycetes</taxon>
        <taxon>Xylariomycetidae</taxon>
        <taxon>Amphisphaeriales</taxon>
        <taxon>Apiosporaceae</taxon>
        <taxon>Apiospora</taxon>
    </lineage>
</organism>
<evidence type="ECO:0000313" key="2">
    <source>
        <dbReference type="Proteomes" id="UP001444661"/>
    </source>
</evidence>
<keyword evidence="2" id="KW-1185">Reference proteome</keyword>
<reference evidence="1 2" key="1">
    <citation type="submission" date="2023-01" db="EMBL/GenBank/DDBJ databases">
        <title>Analysis of 21 Apiospora genomes using comparative genomics revels a genus with tremendous synthesis potential of carbohydrate active enzymes and secondary metabolites.</title>
        <authorList>
            <person name="Sorensen T."/>
        </authorList>
    </citation>
    <scope>NUCLEOTIDE SEQUENCE [LARGE SCALE GENOMIC DNA]</scope>
    <source>
        <strain evidence="1 2">CBS 33761</strain>
    </source>
</reference>
<dbReference type="EMBL" id="JAQQWK010000014">
    <property type="protein sequence ID" value="KAK8016670.1"/>
    <property type="molecule type" value="Genomic_DNA"/>
</dbReference>